<evidence type="ECO:0000313" key="2">
    <source>
        <dbReference type="EMBL" id="SVA37309.1"/>
    </source>
</evidence>
<dbReference type="EMBL" id="UINC01008283">
    <property type="protein sequence ID" value="SVA37309.1"/>
    <property type="molecule type" value="Genomic_DNA"/>
</dbReference>
<evidence type="ECO:0000256" key="1">
    <source>
        <dbReference type="SAM" id="Phobius"/>
    </source>
</evidence>
<reference evidence="2" key="1">
    <citation type="submission" date="2018-05" db="EMBL/GenBank/DDBJ databases">
        <authorList>
            <person name="Lanie J.A."/>
            <person name="Ng W.-L."/>
            <person name="Kazmierczak K.M."/>
            <person name="Andrzejewski T.M."/>
            <person name="Davidsen T.M."/>
            <person name="Wayne K.J."/>
            <person name="Tettelin H."/>
            <person name="Glass J.I."/>
            <person name="Rusch D."/>
            <person name="Podicherti R."/>
            <person name="Tsui H.-C.T."/>
            <person name="Winkler M.E."/>
        </authorList>
    </citation>
    <scope>NUCLEOTIDE SEQUENCE</scope>
</reference>
<gene>
    <name evidence="2" type="ORF">METZ01_LOCUS90163</name>
</gene>
<feature type="non-terminal residue" evidence="2">
    <location>
        <position position="33"/>
    </location>
</feature>
<accession>A0A381VAC4</accession>
<protein>
    <submittedName>
        <fullName evidence="2">Uncharacterized protein</fullName>
    </submittedName>
</protein>
<sequence>MQIIDYIVLFLYFAGMAGVGFWLMRGQKKQEDF</sequence>
<keyword evidence="1" id="KW-1133">Transmembrane helix</keyword>
<name>A0A381VAC4_9ZZZZ</name>
<dbReference type="AlphaFoldDB" id="A0A381VAC4"/>
<proteinExistence type="predicted"/>
<feature type="transmembrane region" description="Helical" evidence="1">
    <location>
        <begin position="6"/>
        <end position="24"/>
    </location>
</feature>
<keyword evidence="1" id="KW-0472">Membrane</keyword>
<organism evidence="2">
    <name type="scientific">marine metagenome</name>
    <dbReference type="NCBI Taxonomy" id="408172"/>
    <lineage>
        <taxon>unclassified sequences</taxon>
        <taxon>metagenomes</taxon>
        <taxon>ecological metagenomes</taxon>
    </lineage>
</organism>
<keyword evidence="1" id="KW-0812">Transmembrane</keyword>